<organism evidence="1 2">
    <name type="scientific">Effusibacillus dendaii</name>
    <dbReference type="NCBI Taxonomy" id="2743772"/>
    <lineage>
        <taxon>Bacteria</taxon>
        <taxon>Bacillati</taxon>
        <taxon>Bacillota</taxon>
        <taxon>Bacilli</taxon>
        <taxon>Bacillales</taxon>
        <taxon>Alicyclobacillaceae</taxon>
        <taxon>Effusibacillus</taxon>
    </lineage>
</organism>
<sequence>MKLRWRDVHEQPQGIDLNETIELPNLVKENRQVISMRPVVVDLHAQEVSHTLSVLGALHTEVTYRCSRCLTETELSLDVPFSEQFVRTEQEMEEDEDRILVTGDTIEFDPYLEQEILLAMPLNPVCEESCAGLCPVCGINRNEQTCNCTTERMDPRLADLAKLLNPE</sequence>
<protein>
    <recommendedName>
        <fullName evidence="3">DUF177 domain-containing protein</fullName>
    </recommendedName>
</protein>
<evidence type="ECO:0008006" key="3">
    <source>
        <dbReference type="Google" id="ProtNLM"/>
    </source>
</evidence>
<dbReference type="Pfam" id="PF02620">
    <property type="entry name" value="YceD"/>
    <property type="match status" value="1"/>
</dbReference>
<dbReference type="AlphaFoldDB" id="A0A7I8DB52"/>
<dbReference type="PANTHER" id="PTHR34374">
    <property type="entry name" value="LARGE RIBOSOMAL RNA SUBUNIT ACCUMULATION PROTEIN YCED HOMOLOG 1, CHLOROPLASTIC"/>
    <property type="match status" value="1"/>
</dbReference>
<dbReference type="EMBL" id="AP023366">
    <property type="protein sequence ID" value="BCJ85141.1"/>
    <property type="molecule type" value="Genomic_DNA"/>
</dbReference>
<evidence type="ECO:0000313" key="1">
    <source>
        <dbReference type="EMBL" id="BCJ85141.1"/>
    </source>
</evidence>
<gene>
    <name evidence="1" type="ORF">skT53_01260</name>
</gene>
<proteinExistence type="predicted"/>
<dbReference type="PANTHER" id="PTHR34374:SF1">
    <property type="entry name" value="LARGE RIBOSOMAL RNA SUBUNIT ACCUMULATION PROTEIN YCED HOMOLOG 1, CHLOROPLASTIC"/>
    <property type="match status" value="1"/>
</dbReference>
<accession>A0A7I8DB52</accession>
<dbReference type="KEGG" id="eff:skT53_01260"/>
<name>A0A7I8DB52_9BACL</name>
<dbReference type="InterPro" id="IPR003772">
    <property type="entry name" value="YceD"/>
</dbReference>
<keyword evidence="2" id="KW-1185">Reference proteome</keyword>
<dbReference type="Proteomes" id="UP000593802">
    <property type="component" value="Chromosome"/>
</dbReference>
<reference evidence="1 2" key="1">
    <citation type="submission" date="2020-08" db="EMBL/GenBank/DDBJ databases">
        <title>Complete Genome Sequence of Effusibacillus dendaii Strain skT53, Isolated from Farmland soil.</title>
        <authorList>
            <person name="Konishi T."/>
            <person name="Kawasaki H."/>
        </authorList>
    </citation>
    <scope>NUCLEOTIDE SEQUENCE [LARGE SCALE GENOMIC DNA]</scope>
    <source>
        <strain evidence="2">skT53</strain>
    </source>
</reference>
<evidence type="ECO:0000313" key="2">
    <source>
        <dbReference type="Proteomes" id="UP000593802"/>
    </source>
</evidence>
<dbReference type="RefSeq" id="WP_200759299.1">
    <property type="nucleotide sequence ID" value="NZ_AP023366.1"/>
</dbReference>